<dbReference type="GO" id="GO:0046512">
    <property type="term" value="P:sphingosine biosynthetic process"/>
    <property type="evidence" value="ECO:0007669"/>
    <property type="project" value="TreeGrafter"/>
</dbReference>
<dbReference type="EC" id="2.3.1.50" evidence="3"/>
<feature type="transmembrane region" description="Helical" evidence="8">
    <location>
        <begin position="137"/>
        <end position="158"/>
    </location>
</feature>
<dbReference type="Pfam" id="PF00155">
    <property type="entry name" value="Aminotran_1_2"/>
    <property type="match status" value="1"/>
</dbReference>
<evidence type="ECO:0000256" key="3">
    <source>
        <dbReference type="ARBA" id="ARBA00013220"/>
    </source>
</evidence>
<comment type="similarity">
    <text evidence="2">Belongs to the class-II pyridoxal-phosphate-dependent aminotransferase family.</text>
</comment>
<dbReference type="InterPro" id="IPR050087">
    <property type="entry name" value="AON_synthase_class-II"/>
</dbReference>
<feature type="region of interest" description="Disordered" evidence="7">
    <location>
        <begin position="45"/>
        <end position="113"/>
    </location>
</feature>
<dbReference type="SUPFAM" id="SSF53383">
    <property type="entry name" value="PLP-dependent transferases"/>
    <property type="match status" value="1"/>
</dbReference>
<dbReference type="GO" id="GO:0017059">
    <property type="term" value="C:serine palmitoyltransferase complex"/>
    <property type="evidence" value="ECO:0007669"/>
    <property type="project" value="TreeGrafter"/>
</dbReference>
<evidence type="ECO:0000256" key="5">
    <source>
        <dbReference type="ARBA" id="ARBA00022898"/>
    </source>
</evidence>
<dbReference type="Gene3D" id="3.40.640.10">
    <property type="entry name" value="Type I PLP-dependent aspartate aminotransferase-like (Major domain)"/>
    <property type="match status" value="1"/>
</dbReference>
<dbReference type="CDD" id="cd06454">
    <property type="entry name" value="KBL_like"/>
    <property type="match status" value="1"/>
</dbReference>
<keyword evidence="4" id="KW-0808">Transferase</keyword>
<dbReference type="PANTHER" id="PTHR13693">
    <property type="entry name" value="CLASS II AMINOTRANSFERASE/8-AMINO-7-OXONONANOATE SYNTHASE"/>
    <property type="match status" value="1"/>
</dbReference>
<dbReference type="GO" id="GO:0046513">
    <property type="term" value="P:ceramide biosynthetic process"/>
    <property type="evidence" value="ECO:0007669"/>
    <property type="project" value="TreeGrafter"/>
</dbReference>
<dbReference type="PANTHER" id="PTHR13693:SF3">
    <property type="entry name" value="LD36009P"/>
    <property type="match status" value="1"/>
</dbReference>
<feature type="compositionally biased region" description="Basic and acidic residues" evidence="7">
    <location>
        <begin position="57"/>
        <end position="70"/>
    </location>
</feature>
<feature type="compositionally biased region" description="Low complexity" evidence="7">
    <location>
        <begin position="83"/>
        <end position="98"/>
    </location>
</feature>
<feature type="compositionally biased region" description="Low complexity" evidence="7">
    <location>
        <begin position="9"/>
        <end position="26"/>
    </location>
</feature>
<evidence type="ECO:0000256" key="1">
    <source>
        <dbReference type="ARBA" id="ARBA00001933"/>
    </source>
</evidence>
<keyword evidence="5" id="KW-0663">Pyridoxal phosphate</keyword>
<evidence type="ECO:0000256" key="2">
    <source>
        <dbReference type="ARBA" id="ARBA00008392"/>
    </source>
</evidence>
<reference evidence="10 11" key="1">
    <citation type="submission" date="2022-07" db="EMBL/GenBank/DDBJ databases">
        <title>Genome-wide signatures of adaptation to extreme environments.</title>
        <authorList>
            <person name="Cho C.H."/>
            <person name="Yoon H.S."/>
        </authorList>
    </citation>
    <scope>NUCLEOTIDE SEQUENCE [LARGE SCALE GENOMIC DNA]</scope>
    <source>
        <strain evidence="10 11">DBV 063 E5</strain>
    </source>
</reference>
<evidence type="ECO:0000256" key="6">
    <source>
        <dbReference type="ARBA" id="ARBA00048528"/>
    </source>
</evidence>
<evidence type="ECO:0000259" key="9">
    <source>
        <dbReference type="Pfam" id="PF00155"/>
    </source>
</evidence>
<dbReference type="AlphaFoldDB" id="A0AAV9IWY8"/>
<dbReference type="InterPro" id="IPR015421">
    <property type="entry name" value="PyrdxlP-dep_Trfase_major"/>
</dbReference>
<evidence type="ECO:0000256" key="4">
    <source>
        <dbReference type="ARBA" id="ARBA00022679"/>
    </source>
</evidence>
<keyword evidence="8" id="KW-0812">Transmembrane</keyword>
<name>A0AAV9IWY8_CYACA</name>
<evidence type="ECO:0000256" key="8">
    <source>
        <dbReference type="SAM" id="Phobius"/>
    </source>
</evidence>
<organism evidence="10 11">
    <name type="scientific">Cyanidium caldarium</name>
    <name type="common">Red alga</name>
    <dbReference type="NCBI Taxonomy" id="2771"/>
    <lineage>
        <taxon>Eukaryota</taxon>
        <taxon>Rhodophyta</taxon>
        <taxon>Bangiophyceae</taxon>
        <taxon>Cyanidiales</taxon>
        <taxon>Cyanidiaceae</taxon>
        <taxon>Cyanidium</taxon>
    </lineage>
</organism>
<dbReference type="Proteomes" id="UP001301350">
    <property type="component" value="Unassembled WGS sequence"/>
</dbReference>
<dbReference type="PROSITE" id="PS00599">
    <property type="entry name" value="AA_TRANSFER_CLASS_2"/>
    <property type="match status" value="1"/>
</dbReference>
<comment type="catalytic activity">
    <reaction evidence="6">
        <text>L-serine + hexadecanoyl-CoA + H(+) = 3-oxosphinganine + CO2 + CoA</text>
        <dbReference type="Rhea" id="RHEA:14761"/>
        <dbReference type="ChEBI" id="CHEBI:15378"/>
        <dbReference type="ChEBI" id="CHEBI:16526"/>
        <dbReference type="ChEBI" id="CHEBI:33384"/>
        <dbReference type="ChEBI" id="CHEBI:57287"/>
        <dbReference type="ChEBI" id="CHEBI:57379"/>
        <dbReference type="ChEBI" id="CHEBI:58299"/>
        <dbReference type="EC" id="2.3.1.50"/>
    </reaction>
</comment>
<dbReference type="Gene3D" id="3.90.1150.10">
    <property type="entry name" value="Aspartate Aminotransferase, domain 1"/>
    <property type="match status" value="1"/>
</dbReference>
<dbReference type="GO" id="GO:0030170">
    <property type="term" value="F:pyridoxal phosphate binding"/>
    <property type="evidence" value="ECO:0007669"/>
    <property type="project" value="InterPro"/>
</dbReference>
<keyword evidence="8" id="KW-0472">Membrane</keyword>
<gene>
    <name evidence="10" type="ORF">CDCA_CDCA09G2807</name>
</gene>
<dbReference type="GO" id="GO:0004758">
    <property type="term" value="F:serine C-palmitoyltransferase activity"/>
    <property type="evidence" value="ECO:0007669"/>
    <property type="project" value="UniProtKB-EC"/>
</dbReference>
<comment type="caution">
    <text evidence="10">The sequence shown here is derived from an EMBL/GenBank/DDBJ whole genome shotgun (WGS) entry which is preliminary data.</text>
</comment>
<dbReference type="EMBL" id="JANCYW010000009">
    <property type="protein sequence ID" value="KAK4536782.1"/>
    <property type="molecule type" value="Genomic_DNA"/>
</dbReference>
<dbReference type="InterPro" id="IPR015424">
    <property type="entry name" value="PyrdxlP-dep_Trfase"/>
</dbReference>
<dbReference type="GO" id="GO:0016020">
    <property type="term" value="C:membrane"/>
    <property type="evidence" value="ECO:0007669"/>
    <property type="project" value="GOC"/>
</dbReference>
<keyword evidence="8" id="KW-1133">Transmembrane helix</keyword>
<feature type="region of interest" description="Disordered" evidence="7">
    <location>
        <begin position="1"/>
        <end position="29"/>
    </location>
</feature>
<feature type="domain" description="Aminotransferase class I/classII large" evidence="9">
    <location>
        <begin position="280"/>
        <end position="637"/>
    </location>
</feature>
<evidence type="ECO:0000256" key="7">
    <source>
        <dbReference type="SAM" id="MobiDB-lite"/>
    </source>
</evidence>
<proteinExistence type="inferred from homology"/>
<dbReference type="InterPro" id="IPR004839">
    <property type="entry name" value="Aminotransferase_I/II_large"/>
</dbReference>
<evidence type="ECO:0000313" key="11">
    <source>
        <dbReference type="Proteomes" id="UP001301350"/>
    </source>
</evidence>
<dbReference type="InterPro" id="IPR001917">
    <property type="entry name" value="Aminotrans_II_pyridoxalP_BS"/>
</dbReference>
<keyword evidence="11" id="KW-1185">Reference proteome</keyword>
<dbReference type="InterPro" id="IPR015422">
    <property type="entry name" value="PyrdxlP-dep_Trfase_small"/>
</dbReference>
<sequence>MGGSKPVVEGPAEPAAAAAGGASAPSTSVRRYQVPNAVNLLAIGEYAGDEAPGGGDTWRHRDERRGEPAGRAEPLCTPPPSPSLSRSGSTSLSSARRLPSWSPARERATASARKMPKRYSLAAQYRFDERKELYAEVPYITALLTYAMYAMMIIIGHVRDSVRKMGRWLRQPDGEPSERAPLLADFEDFYTRRMYRRIEDCWSRPICSKPGAHIDVVERRFRTRAERQRLLQQQWLKGERHASPEQLVELHMHETGEYRGLLPQTPCTAAQEYTGQVRRCLNLSSYNYLGYAEVPGGIGDSVLQALERYGVSVCAARDGGFTAPLRQLEETVARFVGKEAAIVVGMGFATNSMILPALVGKGGLLVSDELNHASIVAGARSSGAKIRVFRHNDAKDLERVLRSSIAEGQPRTHRPWTKVLVVVEGIYSMEGAVCNLPEILRVTHKYRAYLFVDEAHSIGALGATGRGVCEYTGVNAAEVDVLMGTFTKSFGAVGGYVAGSAELVRHLRHASAGALHTTTMSPSSAMQILYAMRQISGEDGTDVGRRKIAQLRDNSLYFRRRLIELGVQTIGTIGSPVVPIMLYIPSKIAAFSRECLRRGLAIVVVGFPATPLILSRARICLSAAHTRADLDFALQVIDEVADLLLLKYSKHRLNGKRTTDKAKGR</sequence>
<comment type="cofactor">
    <cofactor evidence="1">
        <name>pyridoxal 5'-phosphate</name>
        <dbReference type="ChEBI" id="CHEBI:597326"/>
    </cofactor>
</comment>
<accession>A0AAV9IWY8</accession>
<evidence type="ECO:0000313" key="10">
    <source>
        <dbReference type="EMBL" id="KAK4536782.1"/>
    </source>
</evidence>
<protein>
    <recommendedName>
        <fullName evidence="3">serine C-palmitoyltransferase</fullName>
        <ecNumber evidence="3">2.3.1.50</ecNumber>
    </recommendedName>
</protein>